<feature type="domain" description="Metallo-beta-lactamase" evidence="2">
    <location>
        <begin position="25"/>
        <end position="223"/>
    </location>
</feature>
<accession>A0AAW3ZSA0</accession>
<dbReference type="Pfam" id="PF12706">
    <property type="entry name" value="Lactamase_B_2"/>
    <property type="match status" value="1"/>
</dbReference>
<proteinExistence type="predicted"/>
<reference evidence="3 4" key="1">
    <citation type="submission" date="2020-09" db="EMBL/GenBank/DDBJ databases">
        <title>Pseudoxanthomonas sp. CAU 1598 isolated from sand of Yaerae Beach.</title>
        <authorList>
            <person name="Kim W."/>
        </authorList>
    </citation>
    <scope>NUCLEOTIDE SEQUENCE [LARGE SCALE GENOMIC DNA]</scope>
    <source>
        <strain evidence="3 4">CAU 1598</strain>
    </source>
</reference>
<sequence>MKIRFWGTRGSIAKPGPDTVRYGGNTSCVEVVSDRGTRLLLDCGTGAHALGQKLVREQQHQRGHILISHTHWDHIQGIPFFAPLFTAGARWDFYAAKGFGESLREVLAGQMEYTYFPVTLDAFQAELKYHHLREGRIEIDDISVYTHYLNHPALTLGFRIEADGAAVVYACDHEPHHRECAHGDAPLTGEDQVHAEFLRDADLVIHDAQYTAEEYASKAGWGHSTVEYAVEACRHVGVKRLALTHHDPLRVDDAVDSMLSKLLLRYPEQARNGLEIFAAAEGMELQLRTERRRQPRADDDRHAAIREDAEVLESRVLLALTAEEERGKRLRQAAQADQLEVRVASSREQALKHLQQTAVGLLICDDPFQGDPASAVIENLARQLEPNELAFRRVGWAARTRSKTPSHGLDGRLEDPFSDEYLRSRVRAWLLRSSCDWSLPRRADDESDRLAALHALRLLDTPREERFDRYTRLAAGVTDTPVALISLVDDDRQWFKSCFGFDIEETSREISFCAHAILQRELFVVPDTLLDSRFADNPVVCGEPRVRFYAGQPLVLPSGHCVGTLCVVDVRPRLLDDKQTALLKDLAELVVKEALNAKVAA</sequence>
<feature type="domain" description="GAF" evidence="1">
    <location>
        <begin position="462"/>
        <end position="600"/>
    </location>
</feature>
<dbReference type="RefSeq" id="WP_192030528.1">
    <property type="nucleotide sequence ID" value="NZ_JACYTR010000040.1"/>
</dbReference>
<evidence type="ECO:0000313" key="3">
    <source>
        <dbReference type="EMBL" id="MBD8527106.1"/>
    </source>
</evidence>
<dbReference type="SMART" id="SM00065">
    <property type="entry name" value="GAF"/>
    <property type="match status" value="1"/>
</dbReference>
<dbReference type="Proteomes" id="UP000613768">
    <property type="component" value="Unassembled WGS sequence"/>
</dbReference>
<dbReference type="Pfam" id="PF01590">
    <property type="entry name" value="GAF"/>
    <property type="match status" value="1"/>
</dbReference>
<comment type="caution">
    <text evidence="3">The sequence shown here is derived from an EMBL/GenBank/DDBJ whole genome shotgun (WGS) entry which is preliminary data.</text>
</comment>
<dbReference type="InterPro" id="IPR001279">
    <property type="entry name" value="Metallo-B-lactamas"/>
</dbReference>
<organism evidence="3 4">
    <name type="scientific">Pseudomarimonas arenosa</name>
    <dbReference type="NCBI Taxonomy" id="2774145"/>
    <lineage>
        <taxon>Bacteria</taxon>
        <taxon>Pseudomonadati</taxon>
        <taxon>Pseudomonadota</taxon>
        <taxon>Gammaproteobacteria</taxon>
        <taxon>Lysobacterales</taxon>
        <taxon>Lysobacteraceae</taxon>
        <taxon>Pseudomarimonas</taxon>
    </lineage>
</organism>
<evidence type="ECO:0000259" key="1">
    <source>
        <dbReference type="SMART" id="SM00065"/>
    </source>
</evidence>
<dbReference type="AlphaFoldDB" id="A0AAW3ZSA0"/>
<dbReference type="InterPro" id="IPR036866">
    <property type="entry name" value="RibonucZ/Hydroxyglut_hydro"/>
</dbReference>
<dbReference type="SUPFAM" id="SSF56281">
    <property type="entry name" value="Metallo-hydrolase/oxidoreductase"/>
    <property type="match status" value="1"/>
</dbReference>
<dbReference type="CDD" id="cd07715">
    <property type="entry name" value="TaR3-like_MBL-fold"/>
    <property type="match status" value="1"/>
</dbReference>
<keyword evidence="4" id="KW-1185">Reference proteome</keyword>
<dbReference type="Gene3D" id="3.60.15.10">
    <property type="entry name" value="Ribonuclease Z/Hydroxyacylglutathione hydrolase-like"/>
    <property type="match status" value="1"/>
</dbReference>
<dbReference type="PANTHER" id="PTHR43102:SF2">
    <property type="entry name" value="GAF DOMAIN-CONTAINING PROTEIN"/>
    <property type="match status" value="1"/>
</dbReference>
<dbReference type="Gene3D" id="3.30.450.40">
    <property type="match status" value="1"/>
</dbReference>
<name>A0AAW3ZSA0_9GAMM</name>
<evidence type="ECO:0000259" key="2">
    <source>
        <dbReference type="SMART" id="SM00849"/>
    </source>
</evidence>
<dbReference type="InterPro" id="IPR003018">
    <property type="entry name" value="GAF"/>
</dbReference>
<dbReference type="InterPro" id="IPR029016">
    <property type="entry name" value="GAF-like_dom_sf"/>
</dbReference>
<dbReference type="PANTHER" id="PTHR43102">
    <property type="entry name" value="SLR1143 PROTEIN"/>
    <property type="match status" value="1"/>
</dbReference>
<dbReference type="SMART" id="SM00849">
    <property type="entry name" value="Lactamase_B"/>
    <property type="match status" value="1"/>
</dbReference>
<evidence type="ECO:0000313" key="4">
    <source>
        <dbReference type="Proteomes" id="UP000613768"/>
    </source>
</evidence>
<dbReference type="EMBL" id="JACYTR010000040">
    <property type="protein sequence ID" value="MBD8527106.1"/>
    <property type="molecule type" value="Genomic_DNA"/>
</dbReference>
<dbReference type="SUPFAM" id="SSF55781">
    <property type="entry name" value="GAF domain-like"/>
    <property type="match status" value="1"/>
</dbReference>
<gene>
    <name evidence="3" type="ORF">IFO71_15295</name>
</gene>
<protein>
    <submittedName>
        <fullName evidence="3">GAF domain-containing protein</fullName>
    </submittedName>
</protein>